<evidence type="ECO:0000313" key="2">
    <source>
        <dbReference type="EMBL" id="SEF86950.1"/>
    </source>
</evidence>
<dbReference type="OrthoDB" id="4231149at2"/>
<organism evidence="2 3">
    <name type="scientific">Actinacidiphila yanglinensis</name>
    <dbReference type="NCBI Taxonomy" id="310779"/>
    <lineage>
        <taxon>Bacteria</taxon>
        <taxon>Bacillati</taxon>
        <taxon>Actinomycetota</taxon>
        <taxon>Actinomycetes</taxon>
        <taxon>Kitasatosporales</taxon>
        <taxon>Streptomycetaceae</taxon>
        <taxon>Actinacidiphila</taxon>
    </lineage>
</organism>
<dbReference type="AlphaFoldDB" id="A0A1H5VIA1"/>
<dbReference type="RefSeq" id="WP_103884459.1">
    <property type="nucleotide sequence ID" value="NZ_FNVU01000002.1"/>
</dbReference>
<evidence type="ECO:0000313" key="3">
    <source>
        <dbReference type="Proteomes" id="UP000236754"/>
    </source>
</evidence>
<dbReference type="EMBL" id="FNVU01000002">
    <property type="protein sequence ID" value="SEF86950.1"/>
    <property type="molecule type" value="Genomic_DNA"/>
</dbReference>
<dbReference type="Pfam" id="PF19493">
    <property type="entry name" value="Trypco1"/>
    <property type="match status" value="1"/>
</dbReference>
<accession>A0A1H5VIA1</accession>
<gene>
    <name evidence="2" type="ORF">SAMN05216223_102311</name>
</gene>
<feature type="domain" description="Trypsin-co-occurring" evidence="1">
    <location>
        <begin position="15"/>
        <end position="115"/>
    </location>
</feature>
<dbReference type="Proteomes" id="UP000236754">
    <property type="component" value="Unassembled WGS sequence"/>
</dbReference>
<keyword evidence="3" id="KW-1185">Reference proteome</keyword>
<name>A0A1H5VIA1_9ACTN</name>
<protein>
    <recommendedName>
        <fullName evidence="1">Trypsin-co-occurring domain-containing protein</fullName>
    </recommendedName>
</protein>
<sequence length="120" mass="12594">MPIVSGPSGAAGAPPVYVEVDASPAGPTGDVYAGVETRGAPARRVAQLAHDVYEDGIALACRCAEIAATRFRALPDEVRPDQVEMQVGIRLDATLGAYVVQSKAEAQLQVTFRWQSDPAS</sequence>
<evidence type="ECO:0000259" key="1">
    <source>
        <dbReference type="Pfam" id="PF19493"/>
    </source>
</evidence>
<dbReference type="InterPro" id="IPR045794">
    <property type="entry name" value="Trypco1"/>
</dbReference>
<reference evidence="2 3" key="1">
    <citation type="submission" date="2016-10" db="EMBL/GenBank/DDBJ databases">
        <authorList>
            <person name="de Groot N.N."/>
        </authorList>
    </citation>
    <scope>NUCLEOTIDE SEQUENCE [LARGE SCALE GENOMIC DNA]</scope>
    <source>
        <strain evidence="2 3">CGMCC 4.2023</strain>
    </source>
</reference>
<dbReference type="NCBIfam" id="NF041216">
    <property type="entry name" value="CU044_2847_fam"/>
    <property type="match status" value="1"/>
</dbReference>
<proteinExistence type="predicted"/>